<evidence type="ECO:0000313" key="3">
    <source>
        <dbReference type="EMBL" id="EFA00994.1"/>
    </source>
</evidence>
<organism evidence="3 4">
    <name type="scientific">Tribolium castaneum</name>
    <name type="common">Red flour beetle</name>
    <dbReference type="NCBI Taxonomy" id="7070"/>
    <lineage>
        <taxon>Eukaryota</taxon>
        <taxon>Metazoa</taxon>
        <taxon>Ecdysozoa</taxon>
        <taxon>Arthropoda</taxon>
        <taxon>Hexapoda</taxon>
        <taxon>Insecta</taxon>
        <taxon>Pterygota</taxon>
        <taxon>Neoptera</taxon>
        <taxon>Endopterygota</taxon>
        <taxon>Coleoptera</taxon>
        <taxon>Polyphaga</taxon>
        <taxon>Cucujiformia</taxon>
        <taxon>Tenebrionidae</taxon>
        <taxon>Tenebrionidae incertae sedis</taxon>
        <taxon>Tribolium</taxon>
    </lineage>
</organism>
<feature type="coiled-coil region" evidence="1">
    <location>
        <begin position="138"/>
        <end position="179"/>
    </location>
</feature>
<feature type="region of interest" description="Disordered" evidence="2">
    <location>
        <begin position="66"/>
        <end position="102"/>
    </location>
</feature>
<evidence type="ECO:0000256" key="2">
    <source>
        <dbReference type="SAM" id="MobiDB-lite"/>
    </source>
</evidence>
<protein>
    <submittedName>
        <fullName evidence="3">Uncharacterized protein</fullName>
    </submittedName>
</protein>
<accession>D6WHA3</accession>
<keyword evidence="1" id="KW-0175">Coiled coil</keyword>
<name>D6WHA3_TRICA</name>
<keyword evidence="4" id="KW-1185">Reference proteome</keyword>
<dbReference type="AlphaFoldDB" id="D6WHA3"/>
<proteinExistence type="predicted"/>
<reference evidence="3 4" key="1">
    <citation type="journal article" date="2008" name="Nature">
        <title>The genome of the model beetle and pest Tribolium castaneum.</title>
        <authorList>
            <consortium name="Tribolium Genome Sequencing Consortium"/>
            <person name="Richards S."/>
            <person name="Gibbs R.A."/>
            <person name="Weinstock G.M."/>
            <person name="Brown S.J."/>
            <person name="Denell R."/>
            <person name="Beeman R.W."/>
            <person name="Gibbs R."/>
            <person name="Beeman R.W."/>
            <person name="Brown S.J."/>
            <person name="Bucher G."/>
            <person name="Friedrich M."/>
            <person name="Grimmelikhuijzen C.J."/>
            <person name="Klingler M."/>
            <person name="Lorenzen M."/>
            <person name="Richards S."/>
            <person name="Roth S."/>
            <person name="Schroder R."/>
            <person name="Tautz D."/>
            <person name="Zdobnov E.M."/>
            <person name="Muzny D."/>
            <person name="Gibbs R.A."/>
            <person name="Weinstock G.M."/>
            <person name="Attaway T."/>
            <person name="Bell S."/>
            <person name="Buhay C.J."/>
            <person name="Chandrabose M.N."/>
            <person name="Chavez D."/>
            <person name="Clerk-Blankenburg K.P."/>
            <person name="Cree A."/>
            <person name="Dao M."/>
            <person name="Davis C."/>
            <person name="Chacko J."/>
            <person name="Dinh H."/>
            <person name="Dugan-Rocha S."/>
            <person name="Fowler G."/>
            <person name="Garner T.T."/>
            <person name="Garnes J."/>
            <person name="Gnirke A."/>
            <person name="Hawes A."/>
            <person name="Hernandez J."/>
            <person name="Hines S."/>
            <person name="Holder M."/>
            <person name="Hume J."/>
            <person name="Jhangiani S.N."/>
            <person name="Joshi V."/>
            <person name="Khan Z.M."/>
            <person name="Jackson L."/>
            <person name="Kovar C."/>
            <person name="Kowis A."/>
            <person name="Lee S."/>
            <person name="Lewis L.R."/>
            <person name="Margolis J."/>
            <person name="Morgan M."/>
            <person name="Nazareth L.V."/>
            <person name="Nguyen N."/>
            <person name="Okwuonu G."/>
            <person name="Parker D."/>
            <person name="Richards S."/>
            <person name="Ruiz S.J."/>
            <person name="Santibanez J."/>
            <person name="Savard J."/>
            <person name="Scherer S.E."/>
            <person name="Schneider B."/>
            <person name="Sodergren E."/>
            <person name="Tautz D."/>
            <person name="Vattahil S."/>
            <person name="Villasana D."/>
            <person name="White C.S."/>
            <person name="Wright R."/>
            <person name="Park Y."/>
            <person name="Beeman R.W."/>
            <person name="Lord J."/>
            <person name="Oppert B."/>
            <person name="Lorenzen M."/>
            <person name="Brown S."/>
            <person name="Wang L."/>
            <person name="Savard J."/>
            <person name="Tautz D."/>
            <person name="Richards S."/>
            <person name="Weinstock G."/>
            <person name="Gibbs R.A."/>
            <person name="Liu Y."/>
            <person name="Worley K."/>
            <person name="Weinstock G."/>
            <person name="Elsik C.G."/>
            <person name="Reese J.T."/>
            <person name="Elhaik E."/>
            <person name="Landan G."/>
            <person name="Graur D."/>
            <person name="Arensburger P."/>
            <person name="Atkinson P."/>
            <person name="Beeman R.W."/>
            <person name="Beidler J."/>
            <person name="Brown S.J."/>
            <person name="Demuth J.P."/>
            <person name="Drury D.W."/>
            <person name="Du Y.Z."/>
            <person name="Fujiwara H."/>
            <person name="Lorenzen M."/>
            <person name="Maselli V."/>
            <person name="Osanai M."/>
            <person name="Park Y."/>
            <person name="Robertson H.M."/>
            <person name="Tu Z."/>
            <person name="Wang J.J."/>
            <person name="Wang S."/>
            <person name="Richards S."/>
            <person name="Song H."/>
            <person name="Zhang L."/>
            <person name="Sodergren E."/>
            <person name="Werner D."/>
            <person name="Stanke M."/>
            <person name="Morgenstern B."/>
            <person name="Solovyev V."/>
            <person name="Kosarev P."/>
            <person name="Brown G."/>
            <person name="Chen H.C."/>
            <person name="Ermolaeva O."/>
            <person name="Hlavina W."/>
            <person name="Kapustin Y."/>
            <person name="Kiryutin B."/>
            <person name="Kitts P."/>
            <person name="Maglott D."/>
            <person name="Pruitt K."/>
            <person name="Sapojnikov V."/>
            <person name="Souvorov A."/>
            <person name="Mackey A.J."/>
            <person name="Waterhouse R.M."/>
            <person name="Wyder S."/>
            <person name="Zdobnov E.M."/>
            <person name="Zdobnov E.M."/>
            <person name="Wyder S."/>
            <person name="Kriventseva E.V."/>
            <person name="Kadowaki T."/>
            <person name="Bork P."/>
            <person name="Aranda M."/>
            <person name="Bao R."/>
            <person name="Beermann A."/>
            <person name="Berns N."/>
            <person name="Bolognesi R."/>
            <person name="Bonneton F."/>
            <person name="Bopp D."/>
            <person name="Brown S.J."/>
            <person name="Bucher G."/>
            <person name="Butts T."/>
            <person name="Chaumot A."/>
            <person name="Denell R.E."/>
            <person name="Ferrier D.E."/>
            <person name="Friedrich M."/>
            <person name="Gordon C.M."/>
            <person name="Jindra M."/>
            <person name="Klingler M."/>
            <person name="Lan Q."/>
            <person name="Lattorff H.M."/>
            <person name="Laudet V."/>
            <person name="von Levetsow C."/>
            <person name="Liu Z."/>
            <person name="Lutz R."/>
            <person name="Lynch J.A."/>
            <person name="da Fonseca R.N."/>
            <person name="Posnien N."/>
            <person name="Reuter R."/>
            <person name="Roth S."/>
            <person name="Savard J."/>
            <person name="Schinko J.B."/>
            <person name="Schmitt C."/>
            <person name="Schoppmeier M."/>
            <person name="Schroder R."/>
            <person name="Shippy T.D."/>
            <person name="Simonnet F."/>
            <person name="Marques-Souza H."/>
            <person name="Tautz D."/>
            <person name="Tomoyasu Y."/>
            <person name="Trauner J."/>
            <person name="Van der Zee M."/>
            <person name="Vervoort M."/>
            <person name="Wittkopp N."/>
            <person name="Wimmer E.A."/>
            <person name="Yang X."/>
            <person name="Jones A.K."/>
            <person name="Sattelle D.B."/>
            <person name="Ebert P.R."/>
            <person name="Nelson D."/>
            <person name="Scott J.G."/>
            <person name="Beeman R.W."/>
            <person name="Muthukrishnan S."/>
            <person name="Kramer K.J."/>
            <person name="Arakane Y."/>
            <person name="Beeman R.W."/>
            <person name="Zhu Q."/>
            <person name="Hogenkamp D."/>
            <person name="Dixit R."/>
            <person name="Oppert B."/>
            <person name="Jiang H."/>
            <person name="Zou Z."/>
            <person name="Marshall J."/>
            <person name="Elpidina E."/>
            <person name="Vinokurov K."/>
            <person name="Oppert C."/>
            <person name="Zou Z."/>
            <person name="Evans J."/>
            <person name="Lu Z."/>
            <person name="Zhao P."/>
            <person name="Sumathipala N."/>
            <person name="Altincicek B."/>
            <person name="Vilcinskas A."/>
            <person name="Williams M."/>
            <person name="Hultmark D."/>
            <person name="Hetru C."/>
            <person name="Jiang H."/>
            <person name="Grimmelikhuijzen C.J."/>
            <person name="Hauser F."/>
            <person name="Cazzamali G."/>
            <person name="Williamson M."/>
            <person name="Park Y."/>
            <person name="Li B."/>
            <person name="Tanaka Y."/>
            <person name="Predel R."/>
            <person name="Neupert S."/>
            <person name="Schachtner J."/>
            <person name="Verleyen P."/>
            <person name="Raible F."/>
            <person name="Bork P."/>
            <person name="Friedrich M."/>
            <person name="Walden K.K."/>
            <person name="Robertson H.M."/>
            <person name="Angeli S."/>
            <person name="Foret S."/>
            <person name="Bucher G."/>
            <person name="Schuetz S."/>
            <person name="Maleszka R."/>
            <person name="Wimmer E.A."/>
            <person name="Beeman R.W."/>
            <person name="Lorenzen M."/>
            <person name="Tomoyasu Y."/>
            <person name="Miller S.C."/>
            <person name="Grossmann D."/>
            <person name="Bucher G."/>
        </authorList>
    </citation>
    <scope>NUCLEOTIDE SEQUENCE [LARGE SCALE GENOMIC DNA]</scope>
    <source>
        <strain evidence="3 4">Georgia GA2</strain>
    </source>
</reference>
<dbReference type="OrthoDB" id="6745441at2759"/>
<dbReference type="InParanoid" id="D6WHA3"/>
<dbReference type="KEGG" id="tca:654863"/>
<reference evidence="3 4" key="2">
    <citation type="journal article" date="2010" name="Nucleic Acids Res.">
        <title>BeetleBase in 2010: revisions to provide comprehensive genomic information for Tribolium castaneum.</title>
        <authorList>
            <person name="Kim H.S."/>
            <person name="Murphy T."/>
            <person name="Xia J."/>
            <person name="Caragea D."/>
            <person name="Park Y."/>
            <person name="Beeman R.W."/>
            <person name="Lorenzen M.D."/>
            <person name="Butcher S."/>
            <person name="Manak J.R."/>
            <person name="Brown S.J."/>
        </authorList>
    </citation>
    <scope>GENOME REANNOTATION</scope>
    <source>
        <strain evidence="3 4">Georgia GA2</strain>
    </source>
</reference>
<dbReference type="Proteomes" id="UP000007266">
    <property type="component" value="Linkage group 3"/>
</dbReference>
<evidence type="ECO:0000313" key="4">
    <source>
        <dbReference type="Proteomes" id="UP000007266"/>
    </source>
</evidence>
<gene>
    <name evidence="3" type="primary">AUGUSTUS-3.0.2_03907</name>
    <name evidence="3" type="ORF">TcasGA2_TC003907</name>
</gene>
<evidence type="ECO:0000256" key="1">
    <source>
        <dbReference type="SAM" id="Coils"/>
    </source>
</evidence>
<sequence>MSQIQITPNPGDPPDQDDESWVDLLQNLTTFITASASLVNSLKHTIEVAKLQPAQEIQEEIAKVEAKTSTLQQSTSKTSTPKPSTSKLAVGSTSKTSTPLTPKTSDAAVVAKTSSLCVCKPKSKGSVKNNPAKAESFAKEKSVKLNKLKEDCKLAQKNLADIQEQVRQLERLYQDYESMNTPEGQVNPAALYKQIMKPQTVPYVPVPKTSRRPPGPESCDCFVSYKNKSFYQKPKDKVAVLSTIPYHQPYY</sequence>
<dbReference type="EMBL" id="KQ971331">
    <property type="protein sequence ID" value="EFA00994.1"/>
    <property type="molecule type" value="Genomic_DNA"/>
</dbReference>
<feature type="region of interest" description="Disordered" evidence="2">
    <location>
        <begin position="1"/>
        <end position="20"/>
    </location>
</feature>
<dbReference type="HOGENOM" id="CLU_1108339_0_0_1"/>
<feature type="compositionally biased region" description="Low complexity" evidence="2">
    <location>
        <begin position="67"/>
        <end position="102"/>
    </location>
</feature>